<keyword evidence="3" id="KW-1185">Reference proteome</keyword>
<gene>
    <name evidence="2" type="ORF">PHSY_005235</name>
</gene>
<evidence type="ECO:0000256" key="1">
    <source>
        <dbReference type="SAM" id="MobiDB-lite"/>
    </source>
</evidence>
<evidence type="ECO:0000313" key="3">
    <source>
        <dbReference type="Proteomes" id="UP000014071"/>
    </source>
</evidence>
<feature type="compositionally biased region" description="Polar residues" evidence="1">
    <location>
        <begin position="367"/>
        <end position="380"/>
    </location>
</feature>
<dbReference type="PROSITE" id="PS51386">
    <property type="entry name" value="RINT1_TIP20"/>
    <property type="match status" value="1"/>
</dbReference>
<proteinExistence type="predicted"/>
<dbReference type="Pfam" id="PF04437">
    <property type="entry name" value="RINT1_TIP1"/>
    <property type="match status" value="1"/>
</dbReference>
<dbReference type="PANTHER" id="PTHR13520:SF0">
    <property type="entry name" value="RAD50-INTERACTING PROTEIN 1"/>
    <property type="match status" value="1"/>
</dbReference>
<evidence type="ECO:0000313" key="2">
    <source>
        <dbReference type="EMBL" id="GAC97649.1"/>
    </source>
</evidence>
<feature type="region of interest" description="Disordered" evidence="1">
    <location>
        <begin position="366"/>
        <end position="385"/>
    </location>
</feature>
<dbReference type="InterPro" id="IPR042042">
    <property type="entry name" value="Tip20p_domB"/>
</dbReference>
<protein>
    <submittedName>
        <fullName evidence="2">Uncharacterized protein</fullName>
    </submittedName>
</protein>
<dbReference type="AlphaFoldDB" id="R9P8H4"/>
<dbReference type="Gene3D" id="1.20.58.670">
    <property type="entry name" value="Dsl1p vesicle tethering complex, Tip20p subunit, domain D"/>
    <property type="match status" value="1"/>
</dbReference>
<dbReference type="eggNOG" id="KOG2218">
    <property type="taxonomic scope" value="Eukaryota"/>
</dbReference>
<dbReference type="HOGENOM" id="CLU_298464_0_0_1"/>
<dbReference type="PANTHER" id="PTHR13520">
    <property type="entry name" value="RAD50-INTERACTING PROTEIN 1 RINT-1"/>
    <property type="match status" value="1"/>
</dbReference>
<dbReference type="RefSeq" id="XP_012191236.1">
    <property type="nucleotide sequence ID" value="XM_012335846.1"/>
</dbReference>
<name>R9P8H4_PSEHS</name>
<dbReference type="EMBL" id="DF238810">
    <property type="protein sequence ID" value="GAC97649.1"/>
    <property type="molecule type" value="Genomic_DNA"/>
</dbReference>
<dbReference type="GO" id="GO:0006890">
    <property type="term" value="P:retrograde vesicle-mediated transport, Golgi to endoplasmic reticulum"/>
    <property type="evidence" value="ECO:0007669"/>
    <property type="project" value="InterPro"/>
</dbReference>
<dbReference type="Gene3D" id="1.20.58.1420">
    <property type="entry name" value="Dsl1p vesicle tethering complex, Tip20p subunit, domain B"/>
    <property type="match status" value="1"/>
</dbReference>
<dbReference type="OrthoDB" id="407410at2759"/>
<dbReference type="Proteomes" id="UP000014071">
    <property type="component" value="Unassembled WGS sequence"/>
</dbReference>
<organism evidence="2 3">
    <name type="scientific">Pseudozyma hubeiensis (strain SY62)</name>
    <name type="common">Yeast</name>
    <dbReference type="NCBI Taxonomy" id="1305764"/>
    <lineage>
        <taxon>Eukaryota</taxon>
        <taxon>Fungi</taxon>
        <taxon>Dikarya</taxon>
        <taxon>Basidiomycota</taxon>
        <taxon>Ustilaginomycotina</taxon>
        <taxon>Ustilaginomycetes</taxon>
        <taxon>Ustilaginales</taxon>
        <taxon>Ustilaginaceae</taxon>
        <taxon>Pseudozyma</taxon>
    </lineage>
</organism>
<sequence length="1046" mass="113647">MAKSVRTVTRANTSAPSPSSKLVLLSRLVSAAGDKMATTDTGGSAPAMLEPHQLAASLAPPTHDQQISYVVEHCNYILTQLASDSLSPSLVSHSADSQHAPVFTTLPSSSSLEAYLDQLTSAQKQADARTAHLESQLRNQLLSSLSGVKLLKQKLSSLPDDIATTEDKLLDLCEDLVIASSSTSAVPESSRDGAATLMNRLDQLHTAIDQLHKAKAYFSILAQAEDLRLAVARCDQDQAQREQALHHLSELDALVRKVEKLSAAGSEQPEVGGDEPKLVSFLRSQRSVAFKTLRKARCARLSEAIQQTGWSQANADLSTTKDEAGDPNGLSAAKLLGSERVKLAWLDVCELQDAAEQLGLLSRATAKPSSKSHSQPTQHEAITAGSDKYQPLLTTQCLVEPMLLRFRYHFDGDRSTNRLDKPEWFLSHIASLIRAQAPLFHPPTHGVPGSGGVVVRLNRAYANASSSRKPYRHIDTYAELIHGLLTPLRRKLASTMPALLDHPSLLAHTVFQALTFDADLAESFPPSLTVLGGAGTRKISDDILDNTEWFNRWLDGEKEFALRRFEEIVNAADAWAIGSSDSVADDDEQVFYSAGSTNTEDEVEGQRTTKSARSTMEILESVSERYRPLPSLSQRLSFLAIVQLPILRSYAQRLTRSLDAFESLSSAFARAMPGEITSATSGSGTSDSDMVKGLRGLGRLVKALLSAQYVCEELERWSETSAFVELSSALDSTQEGRQLALGLRKDQGVEEDRELDAASLGMLLRRGLKRGAAVARPLAAGSSGSAVGSGEAGVGTPKLGDVGSRQVLNEWGRFGVWEEPRMKFGDIAARAVMAVERLITSEVLELLRPYVLRRWDQQEQEEDAEEETIPTPTLIPSLSMFSSHLGHLASILPKETLLPIYRHVSSSVANALVERIVMAGGSKRFTFAGGVRFERDLKEGWLGVVRELVEANAGKRDGALGRRPEAPWKPVLDAATLLRLPSSTSGAGKGADGVTLAKAVQIVFDATDEGGVKGEEYKVLLERLGNVDDTKINVREVLRRRVEVWK</sequence>
<dbReference type="GO" id="GO:0070939">
    <property type="term" value="C:Dsl1/NZR complex"/>
    <property type="evidence" value="ECO:0007669"/>
    <property type="project" value="InterPro"/>
</dbReference>
<dbReference type="GO" id="GO:0060628">
    <property type="term" value="P:regulation of ER to Golgi vesicle-mediated transport"/>
    <property type="evidence" value="ECO:0007669"/>
    <property type="project" value="TreeGrafter"/>
</dbReference>
<dbReference type="InterPro" id="IPR007528">
    <property type="entry name" value="RINT1_Tip20"/>
</dbReference>
<dbReference type="STRING" id="1305764.R9P8H4"/>
<dbReference type="InterPro" id="IPR042044">
    <property type="entry name" value="EXOC6PINT-1/Sec15/Tip20_C_dom2"/>
</dbReference>
<dbReference type="GO" id="GO:0006888">
    <property type="term" value="P:endoplasmic reticulum to Golgi vesicle-mediated transport"/>
    <property type="evidence" value="ECO:0007669"/>
    <property type="project" value="InterPro"/>
</dbReference>
<accession>R9P8H4</accession>
<reference evidence="3" key="1">
    <citation type="journal article" date="2013" name="Genome Announc.">
        <title>Draft genome sequence of the basidiomycetous yeast-like fungus Pseudozyma hubeiensis SY62, which produces an abundant amount of the biosurfactant mannosylerythritol lipids.</title>
        <authorList>
            <person name="Konishi M."/>
            <person name="Hatada Y."/>
            <person name="Horiuchi J."/>
        </authorList>
    </citation>
    <scope>NUCLEOTIDE SEQUENCE [LARGE SCALE GENOMIC DNA]</scope>
    <source>
        <strain evidence="3">SY62</strain>
    </source>
</reference>
<dbReference type="GeneID" id="24110515"/>